<dbReference type="InterPro" id="IPR000182">
    <property type="entry name" value="GNAT_dom"/>
</dbReference>
<dbReference type="AlphaFoldDB" id="A0A9E5MK09"/>
<feature type="domain" description="N-acetyltransferase" evidence="1">
    <location>
        <begin position="1"/>
        <end position="124"/>
    </location>
</feature>
<dbReference type="SUPFAM" id="SSF55729">
    <property type="entry name" value="Acyl-CoA N-acyltransferases (Nat)"/>
    <property type="match status" value="1"/>
</dbReference>
<dbReference type="EMBL" id="JAAONZ010000002">
    <property type="protein sequence ID" value="NHO64732.1"/>
    <property type="molecule type" value="Genomic_DNA"/>
</dbReference>
<dbReference type="RefSeq" id="WP_167182048.1">
    <property type="nucleotide sequence ID" value="NZ_JAAONZ010000002.1"/>
</dbReference>
<evidence type="ECO:0000313" key="3">
    <source>
        <dbReference type="Proteomes" id="UP000787472"/>
    </source>
</evidence>
<organism evidence="2 3">
    <name type="scientific">Pseudomaricurvus hydrocarbonicus</name>
    <dbReference type="NCBI Taxonomy" id="1470433"/>
    <lineage>
        <taxon>Bacteria</taxon>
        <taxon>Pseudomonadati</taxon>
        <taxon>Pseudomonadota</taxon>
        <taxon>Gammaproteobacteria</taxon>
        <taxon>Cellvibrionales</taxon>
        <taxon>Cellvibrionaceae</taxon>
        <taxon>Pseudomaricurvus</taxon>
    </lineage>
</organism>
<keyword evidence="3" id="KW-1185">Reference proteome</keyword>
<dbReference type="GO" id="GO:0016747">
    <property type="term" value="F:acyltransferase activity, transferring groups other than amino-acyl groups"/>
    <property type="evidence" value="ECO:0007669"/>
    <property type="project" value="InterPro"/>
</dbReference>
<protein>
    <submittedName>
        <fullName evidence="2">GNAT family N-acetyltransferase</fullName>
    </submittedName>
</protein>
<sequence>MYQLERLSDLQIPLINKFYKQCRYSSKAGRGEVLYVLKGAAGIVAAVRLEPKSDGWYFLRAMCVAPELRGQGVGTQLLQGLVSFLRENPCYCYPFQHLESFYAQVGFQSKDPQQAPAFMSEAFQRYTQQGRKIILMERLAG</sequence>
<gene>
    <name evidence="2" type="ORF">G8770_04125</name>
</gene>
<proteinExistence type="predicted"/>
<reference evidence="2" key="1">
    <citation type="submission" date="2020-03" db="EMBL/GenBank/DDBJ databases">
        <authorList>
            <person name="Guo F."/>
        </authorList>
    </citation>
    <scope>NUCLEOTIDE SEQUENCE</scope>
    <source>
        <strain evidence="2">JCM 30134</strain>
    </source>
</reference>
<evidence type="ECO:0000313" key="2">
    <source>
        <dbReference type="EMBL" id="NHO64732.1"/>
    </source>
</evidence>
<dbReference type="Gene3D" id="3.40.630.30">
    <property type="match status" value="1"/>
</dbReference>
<dbReference type="Pfam" id="PF13508">
    <property type="entry name" value="Acetyltransf_7"/>
    <property type="match status" value="1"/>
</dbReference>
<accession>A0A9E5MK09</accession>
<dbReference type="InterPro" id="IPR016181">
    <property type="entry name" value="Acyl_CoA_acyltransferase"/>
</dbReference>
<dbReference type="Proteomes" id="UP000787472">
    <property type="component" value="Unassembled WGS sequence"/>
</dbReference>
<dbReference type="CDD" id="cd04301">
    <property type="entry name" value="NAT_SF"/>
    <property type="match status" value="1"/>
</dbReference>
<comment type="caution">
    <text evidence="2">The sequence shown here is derived from an EMBL/GenBank/DDBJ whole genome shotgun (WGS) entry which is preliminary data.</text>
</comment>
<name>A0A9E5MK09_9GAMM</name>
<dbReference type="PROSITE" id="PS51186">
    <property type="entry name" value="GNAT"/>
    <property type="match status" value="1"/>
</dbReference>
<evidence type="ECO:0000259" key="1">
    <source>
        <dbReference type="PROSITE" id="PS51186"/>
    </source>
</evidence>